<dbReference type="PROSITE" id="PS52002">
    <property type="entry name" value="SM"/>
    <property type="match status" value="1"/>
</dbReference>
<dbReference type="NCBIfam" id="NF001602">
    <property type="entry name" value="PRK00395.1"/>
    <property type="match status" value="1"/>
</dbReference>
<comment type="subunit">
    <text evidence="3">Homohexamer.</text>
</comment>
<dbReference type="FunFam" id="2.30.30.100:FF:000012">
    <property type="entry name" value="RNA-binding protein Hfq"/>
    <property type="match status" value="1"/>
</dbReference>
<dbReference type="Pfam" id="PF17209">
    <property type="entry name" value="Hfq"/>
    <property type="match status" value="1"/>
</dbReference>
<dbReference type="Gene3D" id="2.30.30.100">
    <property type="match status" value="1"/>
</dbReference>
<dbReference type="PANTHER" id="PTHR34772:SF1">
    <property type="entry name" value="RNA-BINDING PROTEIN HFQ"/>
    <property type="match status" value="1"/>
</dbReference>
<comment type="similarity">
    <text evidence="3">Belongs to the Hfq family.</text>
</comment>
<dbReference type="SUPFAM" id="SSF50182">
    <property type="entry name" value="Sm-like ribonucleoproteins"/>
    <property type="match status" value="1"/>
</dbReference>
<dbReference type="KEGG" id="aaut:ACETAC_05590"/>
<keyword evidence="6" id="KW-1185">Reference proteome</keyword>
<evidence type="ECO:0000256" key="2">
    <source>
        <dbReference type="ARBA" id="ARBA00023016"/>
    </source>
</evidence>
<feature type="domain" description="Sm" evidence="4">
    <location>
        <begin position="11"/>
        <end position="72"/>
    </location>
</feature>
<dbReference type="InterPro" id="IPR047575">
    <property type="entry name" value="Sm"/>
</dbReference>
<accession>A0A975AU63</accession>
<reference evidence="5" key="1">
    <citation type="submission" date="2020-08" db="EMBL/GenBank/DDBJ databases">
        <title>Genomic insights into the carbon and energy metabolism of the first obligate autotrophic acetogenic bacterium Aceticella autotrophica gen. nov., sp. nov.</title>
        <authorList>
            <person name="Toshchakov S.V."/>
            <person name="Elcheninov A.G."/>
            <person name="Kublanov I.V."/>
            <person name="Frolov E.N."/>
            <person name="Lebedinsky A.V."/>
        </authorList>
    </citation>
    <scope>NUCLEOTIDE SEQUENCE</scope>
    <source>
        <strain evidence="5">3443-3Ac</strain>
    </source>
</reference>
<evidence type="ECO:0000256" key="3">
    <source>
        <dbReference type="HAMAP-Rule" id="MF_00436"/>
    </source>
</evidence>
<organism evidence="5 6">
    <name type="scientific">Aceticella autotrophica</name>
    <dbReference type="NCBI Taxonomy" id="2755338"/>
    <lineage>
        <taxon>Bacteria</taxon>
        <taxon>Bacillati</taxon>
        <taxon>Bacillota</taxon>
        <taxon>Clostridia</taxon>
        <taxon>Thermoanaerobacterales</taxon>
        <taxon>Thermoanaerobacteraceae</taxon>
        <taxon>Aceticella</taxon>
    </lineage>
</organism>
<dbReference type="HAMAP" id="MF_00436">
    <property type="entry name" value="Hfq"/>
    <property type="match status" value="1"/>
</dbReference>
<sequence length="84" mass="9612">MNQKTAINLQDIFLNQVRKEHISVTVYLINGFQLKGMVKGFDNFTVVLETENKQQQLIYKHAVSTITPLKPVIFSATEKEESSK</sequence>
<dbReference type="RefSeq" id="WP_284679080.1">
    <property type="nucleotide sequence ID" value="NZ_CP060096.1"/>
</dbReference>
<gene>
    <name evidence="3 5" type="primary">hfq</name>
    <name evidence="5" type="ORF">ACETAC_05590</name>
</gene>
<dbReference type="GO" id="GO:0003723">
    <property type="term" value="F:RNA binding"/>
    <property type="evidence" value="ECO:0007669"/>
    <property type="project" value="UniProtKB-UniRule"/>
</dbReference>
<dbReference type="GO" id="GO:0045974">
    <property type="term" value="P:regulation of translation, ncRNA-mediated"/>
    <property type="evidence" value="ECO:0007669"/>
    <property type="project" value="TreeGrafter"/>
</dbReference>
<dbReference type="GO" id="GO:0043487">
    <property type="term" value="P:regulation of RNA stability"/>
    <property type="evidence" value="ECO:0007669"/>
    <property type="project" value="TreeGrafter"/>
</dbReference>
<dbReference type="AlphaFoldDB" id="A0A975AU63"/>
<name>A0A975AU63_9THEO</name>
<evidence type="ECO:0000259" key="4">
    <source>
        <dbReference type="PROSITE" id="PS52002"/>
    </source>
</evidence>
<keyword evidence="2 3" id="KW-0346">Stress response</keyword>
<dbReference type="InterPro" id="IPR010920">
    <property type="entry name" value="LSM_dom_sf"/>
</dbReference>
<dbReference type="Proteomes" id="UP000671913">
    <property type="component" value="Chromosome"/>
</dbReference>
<evidence type="ECO:0000313" key="5">
    <source>
        <dbReference type="EMBL" id="QSZ26415.1"/>
    </source>
</evidence>
<dbReference type="EMBL" id="CP060096">
    <property type="protein sequence ID" value="QSZ26415.1"/>
    <property type="molecule type" value="Genomic_DNA"/>
</dbReference>
<proteinExistence type="inferred from homology"/>
<protein>
    <recommendedName>
        <fullName evidence="3">RNA-binding protein Hfq</fullName>
    </recommendedName>
</protein>
<evidence type="ECO:0000313" key="6">
    <source>
        <dbReference type="Proteomes" id="UP000671913"/>
    </source>
</evidence>
<dbReference type="CDD" id="cd01716">
    <property type="entry name" value="Hfq"/>
    <property type="match status" value="1"/>
</dbReference>
<dbReference type="PANTHER" id="PTHR34772">
    <property type="entry name" value="RNA-BINDING PROTEIN HFQ"/>
    <property type="match status" value="1"/>
</dbReference>
<evidence type="ECO:0000256" key="1">
    <source>
        <dbReference type="ARBA" id="ARBA00022884"/>
    </source>
</evidence>
<dbReference type="GO" id="GO:0006355">
    <property type="term" value="P:regulation of DNA-templated transcription"/>
    <property type="evidence" value="ECO:0007669"/>
    <property type="project" value="InterPro"/>
</dbReference>
<keyword evidence="1 3" id="KW-0694">RNA-binding</keyword>
<dbReference type="InterPro" id="IPR005001">
    <property type="entry name" value="Hfq"/>
</dbReference>
<dbReference type="NCBIfam" id="TIGR02383">
    <property type="entry name" value="Hfq"/>
    <property type="match status" value="1"/>
</dbReference>
<dbReference type="GO" id="GO:0005829">
    <property type="term" value="C:cytosol"/>
    <property type="evidence" value="ECO:0007669"/>
    <property type="project" value="TreeGrafter"/>
</dbReference>
<comment type="function">
    <text evidence="3">RNA chaperone that binds small regulatory RNA (sRNAs) and mRNAs to facilitate mRNA translational regulation in response to envelope stress, environmental stress and changes in metabolite concentrations. Also binds with high specificity to tRNAs.</text>
</comment>